<accession>G9P0V3</accession>
<organism evidence="8 9">
    <name type="scientific">Hypocrea atroviridis (strain ATCC 20476 / IMI 206040)</name>
    <name type="common">Trichoderma atroviride</name>
    <dbReference type="NCBI Taxonomy" id="452589"/>
    <lineage>
        <taxon>Eukaryota</taxon>
        <taxon>Fungi</taxon>
        <taxon>Dikarya</taxon>
        <taxon>Ascomycota</taxon>
        <taxon>Pezizomycotina</taxon>
        <taxon>Sordariomycetes</taxon>
        <taxon>Hypocreomycetidae</taxon>
        <taxon>Hypocreales</taxon>
        <taxon>Hypocreaceae</taxon>
        <taxon>Trichoderma</taxon>
    </lineage>
</organism>
<evidence type="ECO:0000313" key="8">
    <source>
        <dbReference type="EMBL" id="EHK42420.1"/>
    </source>
</evidence>
<dbReference type="PANTHER" id="PTHR47338">
    <property type="entry name" value="ZN(II)2CYS6 TRANSCRIPTION FACTOR (EUROFUNG)-RELATED"/>
    <property type="match status" value="1"/>
</dbReference>
<dbReference type="OMA" id="GWPAMIN"/>
<dbReference type="CDD" id="cd12148">
    <property type="entry name" value="fungal_TF_MHR"/>
    <property type="match status" value="1"/>
</dbReference>
<dbReference type="Pfam" id="PF04082">
    <property type="entry name" value="Fungal_trans"/>
    <property type="match status" value="1"/>
</dbReference>
<dbReference type="Gene3D" id="4.10.240.10">
    <property type="entry name" value="Zn(2)-C6 fungal-type DNA-binding domain"/>
    <property type="match status" value="1"/>
</dbReference>
<dbReference type="OrthoDB" id="3037908at2759"/>
<evidence type="ECO:0000256" key="2">
    <source>
        <dbReference type="ARBA" id="ARBA00022723"/>
    </source>
</evidence>
<dbReference type="AlphaFoldDB" id="G9P0V3"/>
<evidence type="ECO:0000256" key="4">
    <source>
        <dbReference type="ARBA" id="ARBA00023163"/>
    </source>
</evidence>
<dbReference type="SUPFAM" id="SSF57701">
    <property type="entry name" value="Zn2/Cys6 DNA-binding domain"/>
    <property type="match status" value="1"/>
</dbReference>
<protein>
    <recommendedName>
        <fullName evidence="7">Zn(2)-C6 fungal-type domain-containing protein</fullName>
    </recommendedName>
</protein>
<gene>
    <name evidence="8" type="ORF">TRIATDRAFT_32855</name>
</gene>
<keyword evidence="9" id="KW-1185">Reference proteome</keyword>
<dbReference type="GO" id="GO:0000981">
    <property type="term" value="F:DNA-binding transcription factor activity, RNA polymerase II-specific"/>
    <property type="evidence" value="ECO:0007669"/>
    <property type="project" value="InterPro"/>
</dbReference>
<dbReference type="HOGENOM" id="CLU_011017_4_0_1"/>
<evidence type="ECO:0000259" key="7">
    <source>
        <dbReference type="PROSITE" id="PS50048"/>
    </source>
</evidence>
<dbReference type="InterPro" id="IPR050815">
    <property type="entry name" value="TF_fung"/>
</dbReference>
<sequence>MSCMSCRDQKLKCDRSQPRCSRCTKRNDKCTYPTTRRRQAEPRRTIPELETRLASLESIVKSSRDDRLRRTSKNDDIIEPFPDESTHDAASRAHSPLDCEAETESSALPSFETSPSRQIPDAGLSSNMRPPMYLRYIIAALAASIVENYHSLALTLYHQAKLCIEEEELKDFSPQPVTLAQAQFWCLMANFEAQQMLFSRASTSLSRSLRIAQMLRLHQLDIGDGEPKNRPELEEARRTWWVIFCSDRFVLGSTGWPAMINDDDTSTFLPASEEAFESGVGESTGFLGNVLQARCNKYSSFAGRVLAAHLFYQSAKHVSSHVLDEHATDIRNGSFWMRHTMIDNDLATLLMRLPENLQLPRSLQCQNALFTNIIIHTTIICLNRAAIRETRRLALPSLLLNRSQARLLSAAEEIFNILREISEVDAAFSNPLLMYSAYVASSVYLDKSIAERERQAEFNLTYLLHIMIALSKTNPIARSLAIQLAEDMKNVGIDSSAIETVKCYPQYRFGLY</sequence>
<evidence type="ECO:0000256" key="1">
    <source>
        <dbReference type="ARBA" id="ARBA00004123"/>
    </source>
</evidence>
<dbReference type="PANTHER" id="PTHR47338:SF10">
    <property type="entry name" value="TRANSCRIPTION FACTOR DOMAIN-CONTAINING PROTEIN-RELATED"/>
    <property type="match status" value="1"/>
</dbReference>
<dbReference type="PROSITE" id="PS50048">
    <property type="entry name" value="ZN2_CY6_FUNGAL_2"/>
    <property type="match status" value="1"/>
</dbReference>
<dbReference type="CDD" id="cd00067">
    <property type="entry name" value="GAL4"/>
    <property type="match status" value="1"/>
</dbReference>
<name>G9P0V3_HYPAI</name>
<feature type="region of interest" description="Disordered" evidence="6">
    <location>
        <begin position="63"/>
        <end position="124"/>
    </location>
</feature>
<evidence type="ECO:0000256" key="3">
    <source>
        <dbReference type="ARBA" id="ARBA00023015"/>
    </source>
</evidence>
<evidence type="ECO:0000256" key="5">
    <source>
        <dbReference type="ARBA" id="ARBA00023242"/>
    </source>
</evidence>
<dbReference type="GO" id="GO:0005634">
    <property type="term" value="C:nucleus"/>
    <property type="evidence" value="ECO:0007669"/>
    <property type="project" value="UniProtKB-SubCell"/>
</dbReference>
<dbReference type="Pfam" id="PF00172">
    <property type="entry name" value="Zn_clus"/>
    <property type="match status" value="1"/>
</dbReference>
<dbReference type="SMART" id="SM00906">
    <property type="entry name" value="Fungal_trans"/>
    <property type="match status" value="1"/>
</dbReference>
<dbReference type="GO" id="GO:0008270">
    <property type="term" value="F:zinc ion binding"/>
    <property type="evidence" value="ECO:0007669"/>
    <property type="project" value="InterPro"/>
</dbReference>
<keyword evidence="3" id="KW-0805">Transcription regulation</keyword>
<evidence type="ECO:0000256" key="6">
    <source>
        <dbReference type="SAM" id="MobiDB-lite"/>
    </source>
</evidence>
<dbReference type="Proteomes" id="UP000005426">
    <property type="component" value="Unassembled WGS sequence"/>
</dbReference>
<dbReference type="eggNOG" id="ENOG502QW20">
    <property type="taxonomic scope" value="Eukaryota"/>
</dbReference>
<dbReference type="GO" id="GO:0006351">
    <property type="term" value="P:DNA-templated transcription"/>
    <property type="evidence" value="ECO:0007669"/>
    <property type="project" value="InterPro"/>
</dbReference>
<dbReference type="InterPro" id="IPR001138">
    <property type="entry name" value="Zn2Cys6_DnaBD"/>
</dbReference>
<comment type="caution">
    <text evidence="8">The sequence shown here is derived from an EMBL/GenBank/DDBJ whole genome shotgun (WGS) entry which is preliminary data.</text>
</comment>
<keyword evidence="5" id="KW-0539">Nucleus</keyword>
<dbReference type="STRING" id="452589.G9P0V3"/>
<feature type="domain" description="Zn(2)-C6 fungal-type" evidence="7">
    <location>
        <begin position="2"/>
        <end position="32"/>
    </location>
</feature>
<reference evidence="8 9" key="1">
    <citation type="journal article" date="2011" name="Genome Biol.">
        <title>Comparative genome sequence analysis underscores mycoparasitism as the ancestral life style of Trichoderma.</title>
        <authorList>
            <person name="Kubicek C.P."/>
            <person name="Herrera-Estrella A."/>
            <person name="Seidl-Seiboth V."/>
            <person name="Martinez D.A."/>
            <person name="Druzhinina I.S."/>
            <person name="Thon M."/>
            <person name="Zeilinger S."/>
            <person name="Casas-Flores S."/>
            <person name="Horwitz B.A."/>
            <person name="Mukherjee P.K."/>
            <person name="Mukherjee M."/>
            <person name="Kredics L."/>
            <person name="Alcaraz L.D."/>
            <person name="Aerts A."/>
            <person name="Antal Z."/>
            <person name="Atanasova L."/>
            <person name="Cervantes-Badillo M.G."/>
            <person name="Challacombe J."/>
            <person name="Chertkov O."/>
            <person name="McCluskey K."/>
            <person name="Coulpier F."/>
            <person name="Deshpande N."/>
            <person name="von Doehren H."/>
            <person name="Ebbole D.J."/>
            <person name="Esquivel-Naranjo E.U."/>
            <person name="Fekete E."/>
            <person name="Flipphi M."/>
            <person name="Glaser F."/>
            <person name="Gomez-Rodriguez E.Y."/>
            <person name="Gruber S."/>
            <person name="Han C."/>
            <person name="Henrissat B."/>
            <person name="Hermosa R."/>
            <person name="Hernandez-Onate M."/>
            <person name="Karaffa L."/>
            <person name="Kosti I."/>
            <person name="Le Crom S."/>
            <person name="Lindquist E."/>
            <person name="Lucas S."/>
            <person name="Luebeck M."/>
            <person name="Luebeck P.S."/>
            <person name="Margeot A."/>
            <person name="Metz B."/>
            <person name="Misra M."/>
            <person name="Nevalainen H."/>
            <person name="Omann M."/>
            <person name="Packer N."/>
            <person name="Perrone G."/>
            <person name="Uresti-Rivera E.E."/>
            <person name="Salamov A."/>
            <person name="Schmoll M."/>
            <person name="Seiboth B."/>
            <person name="Shapiro H."/>
            <person name="Sukno S."/>
            <person name="Tamayo-Ramos J.A."/>
            <person name="Tisch D."/>
            <person name="Wiest A."/>
            <person name="Wilkinson H.H."/>
            <person name="Zhang M."/>
            <person name="Coutinho P.M."/>
            <person name="Kenerley C.M."/>
            <person name="Monte E."/>
            <person name="Baker S.E."/>
            <person name="Grigoriev I.V."/>
        </authorList>
    </citation>
    <scope>NUCLEOTIDE SEQUENCE [LARGE SCALE GENOMIC DNA]</scope>
    <source>
        <strain evidence="9">ATCC 20476 / IMI 206040</strain>
    </source>
</reference>
<dbReference type="GO" id="GO:0003677">
    <property type="term" value="F:DNA binding"/>
    <property type="evidence" value="ECO:0007669"/>
    <property type="project" value="InterPro"/>
</dbReference>
<evidence type="ECO:0000313" key="9">
    <source>
        <dbReference type="Proteomes" id="UP000005426"/>
    </source>
</evidence>
<keyword evidence="2" id="KW-0479">Metal-binding</keyword>
<feature type="compositionally biased region" description="Basic and acidic residues" evidence="6">
    <location>
        <begin position="84"/>
        <end position="97"/>
    </location>
</feature>
<feature type="compositionally biased region" description="Basic and acidic residues" evidence="6">
    <location>
        <begin position="63"/>
        <end position="76"/>
    </location>
</feature>
<proteinExistence type="predicted"/>
<dbReference type="InterPro" id="IPR007219">
    <property type="entry name" value="XnlR_reg_dom"/>
</dbReference>
<dbReference type="SMART" id="SM00066">
    <property type="entry name" value="GAL4"/>
    <property type="match status" value="1"/>
</dbReference>
<dbReference type="EMBL" id="ABDG02000026">
    <property type="protein sequence ID" value="EHK42420.1"/>
    <property type="molecule type" value="Genomic_DNA"/>
</dbReference>
<dbReference type="PROSITE" id="PS00463">
    <property type="entry name" value="ZN2_CY6_FUNGAL_1"/>
    <property type="match status" value="1"/>
</dbReference>
<keyword evidence="4" id="KW-0804">Transcription</keyword>
<comment type="subcellular location">
    <subcellularLocation>
        <location evidence="1">Nucleus</location>
    </subcellularLocation>
</comment>
<feature type="compositionally biased region" description="Polar residues" evidence="6">
    <location>
        <begin position="104"/>
        <end position="117"/>
    </location>
</feature>
<dbReference type="InterPro" id="IPR036864">
    <property type="entry name" value="Zn2-C6_fun-type_DNA-bd_sf"/>
</dbReference>